<dbReference type="AlphaFoldDB" id="A0A6J4T338"/>
<dbReference type="InterPro" id="IPR016161">
    <property type="entry name" value="Ald_DH/histidinol_DH"/>
</dbReference>
<proteinExistence type="inferred from homology"/>
<dbReference type="PANTHER" id="PTHR42804:SF1">
    <property type="entry name" value="ALDEHYDE DEHYDROGENASE-RELATED"/>
    <property type="match status" value="1"/>
</dbReference>
<evidence type="ECO:0000256" key="2">
    <source>
        <dbReference type="ARBA" id="ARBA00023002"/>
    </source>
</evidence>
<accession>A0A6J4T338</accession>
<gene>
    <name evidence="4" type="ORF">AVDCRST_MAG30-2564</name>
</gene>
<sequence length="131" mass="14000">MATTAEQGIQVRDRIYIGGEWVQSTGTGTLEVVNSATEQVMGSVPEGTADDVDRAVDAARAAFASWSQTSVDERTAWMARIAEALGARMEEIAVLIAQEVGMPVKLAHMIQAGLPTMDFGAMPQLMAETAW</sequence>
<evidence type="ECO:0000313" key="4">
    <source>
        <dbReference type="EMBL" id="CAA9512433.1"/>
    </source>
</evidence>
<dbReference type="Pfam" id="PF00171">
    <property type="entry name" value="Aldedh"/>
    <property type="match status" value="1"/>
</dbReference>
<organism evidence="4">
    <name type="scientific">uncultured Solirubrobacteraceae bacterium</name>
    <dbReference type="NCBI Taxonomy" id="1162706"/>
    <lineage>
        <taxon>Bacteria</taxon>
        <taxon>Bacillati</taxon>
        <taxon>Actinomycetota</taxon>
        <taxon>Thermoleophilia</taxon>
        <taxon>Solirubrobacterales</taxon>
        <taxon>Solirubrobacteraceae</taxon>
        <taxon>environmental samples</taxon>
    </lineage>
</organism>
<dbReference type="Gene3D" id="3.40.605.10">
    <property type="entry name" value="Aldehyde Dehydrogenase, Chain A, domain 1"/>
    <property type="match status" value="1"/>
</dbReference>
<name>A0A6J4T338_9ACTN</name>
<feature type="domain" description="Aldehyde dehydrogenase" evidence="3">
    <location>
        <begin position="21"/>
        <end position="108"/>
    </location>
</feature>
<evidence type="ECO:0000256" key="1">
    <source>
        <dbReference type="ARBA" id="ARBA00009986"/>
    </source>
</evidence>
<dbReference type="PANTHER" id="PTHR42804">
    <property type="entry name" value="ALDEHYDE DEHYDROGENASE"/>
    <property type="match status" value="1"/>
</dbReference>
<dbReference type="InterPro" id="IPR015590">
    <property type="entry name" value="Aldehyde_DH_dom"/>
</dbReference>
<comment type="similarity">
    <text evidence="1">Belongs to the aldehyde dehydrogenase family.</text>
</comment>
<dbReference type="GO" id="GO:0016491">
    <property type="term" value="F:oxidoreductase activity"/>
    <property type="evidence" value="ECO:0007669"/>
    <property type="project" value="UniProtKB-KW"/>
</dbReference>
<reference evidence="4" key="1">
    <citation type="submission" date="2020-02" db="EMBL/GenBank/DDBJ databases">
        <authorList>
            <person name="Meier V. D."/>
        </authorList>
    </citation>
    <scope>NUCLEOTIDE SEQUENCE</scope>
    <source>
        <strain evidence="4">AVDCRST_MAG30</strain>
    </source>
</reference>
<protein>
    <submittedName>
        <fullName evidence="4">Aldehyde dehydrogenase</fullName>
    </submittedName>
</protein>
<dbReference type="EMBL" id="CADCVS010000332">
    <property type="protein sequence ID" value="CAA9512433.1"/>
    <property type="molecule type" value="Genomic_DNA"/>
</dbReference>
<keyword evidence="2" id="KW-0560">Oxidoreductase</keyword>
<evidence type="ECO:0000259" key="3">
    <source>
        <dbReference type="Pfam" id="PF00171"/>
    </source>
</evidence>
<feature type="non-terminal residue" evidence="4">
    <location>
        <position position="131"/>
    </location>
</feature>
<dbReference type="InterPro" id="IPR016162">
    <property type="entry name" value="Ald_DH_N"/>
</dbReference>
<dbReference type="SUPFAM" id="SSF53720">
    <property type="entry name" value="ALDH-like"/>
    <property type="match status" value="1"/>
</dbReference>